<dbReference type="Pfam" id="PF01702">
    <property type="entry name" value="TGT"/>
    <property type="match status" value="1"/>
</dbReference>
<dbReference type="InterPro" id="IPR036511">
    <property type="entry name" value="TGT-like_sf"/>
</dbReference>
<feature type="binding site" evidence="5">
    <location>
        <position position="354"/>
    </location>
    <ligand>
        <name>Zn(2+)</name>
        <dbReference type="ChEBI" id="CHEBI:29105"/>
    </ligand>
</feature>
<dbReference type="GO" id="GO:0008479">
    <property type="term" value="F:tRNA-guanosine(34) queuine transglycosylase activity"/>
    <property type="evidence" value="ECO:0007669"/>
    <property type="project" value="UniProtKB-UniRule"/>
</dbReference>
<comment type="caution">
    <text evidence="8">The sequence shown here is derived from an EMBL/GenBank/DDBJ whole genome shotgun (WGS) entry which is preliminary data.</text>
</comment>
<keyword evidence="1 5" id="KW-0963">Cytoplasm</keyword>
<feature type="domain" description="tRNA-guanine(15) transglycosylase-like" evidence="7">
    <location>
        <begin position="29"/>
        <end position="418"/>
    </location>
</feature>
<reference evidence="8" key="1">
    <citation type="submission" date="2023-06" db="EMBL/GenBank/DDBJ databases">
        <title>Black Yeasts Isolated from many extreme environments.</title>
        <authorList>
            <person name="Coleine C."/>
            <person name="Stajich J.E."/>
            <person name="Selbmann L."/>
        </authorList>
    </citation>
    <scope>NUCLEOTIDE SEQUENCE</scope>
    <source>
        <strain evidence="8">CCFEE 5200</strain>
    </source>
</reference>
<dbReference type="PANTHER" id="PTHR46064">
    <property type="entry name" value="QUEUINE TRNA-RIBOSYLTRANSFERASE ACCESSORY SUBUNIT 2"/>
    <property type="match status" value="1"/>
</dbReference>
<dbReference type="SUPFAM" id="SSF51713">
    <property type="entry name" value="tRNA-guanine transglycosylase"/>
    <property type="match status" value="1"/>
</dbReference>
<evidence type="ECO:0000256" key="1">
    <source>
        <dbReference type="ARBA" id="ARBA00022490"/>
    </source>
</evidence>
<feature type="region of interest" description="Disordered" evidence="6">
    <location>
        <begin position="419"/>
        <end position="486"/>
    </location>
</feature>
<comment type="similarity">
    <text evidence="5">Belongs to the queuine tRNA-ribosyltransferase family. QTRT2 subfamily.</text>
</comment>
<name>A0AAN6KKQ9_9PEZI</name>
<dbReference type="NCBIfam" id="TIGR00449">
    <property type="entry name" value="tgt_general"/>
    <property type="match status" value="1"/>
</dbReference>
<comment type="subunit">
    <text evidence="5">Heterodimer of a catalytic subunit and an accessory subunit.</text>
</comment>
<evidence type="ECO:0000256" key="2">
    <source>
        <dbReference type="ARBA" id="ARBA00022694"/>
    </source>
</evidence>
<evidence type="ECO:0000259" key="7">
    <source>
        <dbReference type="Pfam" id="PF01702"/>
    </source>
</evidence>
<keyword evidence="3 5" id="KW-0479">Metal-binding</keyword>
<feature type="binding site" evidence="5">
    <location>
        <position position="356"/>
    </location>
    <ligand>
        <name>Zn(2+)</name>
        <dbReference type="ChEBI" id="CHEBI:29105"/>
    </ligand>
</feature>
<dbReference type="InterPro" id="IPR028592">
    <property type="entry name" value="QTRTD1"/>
</dbReference>
<evidence type="ECO:0000256" key="6">
    <source>
        <dbReference type="SAM" id="MobiDB-lite"/>
    </source>
</evidence>
<evidence type="ECO:0000313" key="8">
    <source>
        <dbReference type="EMBL" id="KAK0987680.1"/>
    </source>
</evidence>
<proteinExistence type="inferred from homology"/>
<keyword evidence="4 5" id="KW-0862">Zinc</keyword>
<dbReference type="AlphaFoldDB" id="A0AAN6KKQ9"/>
<comment type="subcellular location">
    <subcellularLocation>
        <location evidence="5">Cytoplasm</location>
    </subcellularLocation>
</comment>
<feature type="compositionally biased region" description="Basic and acidic residues" evidence="6">
    <location>
        <begin position="455"/>
        <end position="467"/>
    </location>
</feature>
<comment type="function">
    <text evidence="5">Non-catalytic subunit of the queuine tRNA-ribosyltransferase (TGT) that catalyzes the base-exchange of a guanine (G) residue with queuine (Q) at position 34 (anticodon wobble position) in tRNAs with GU(N) anticodons (tRNA-Asp, -Asn, -His and -Tyr), resulting in the hypermodified nucleoside queuosine (7-(((4,5-cis-dihydroxy-2-cyclopenten-1-yl)amino)methyl)-7-deazaguanosine).</text>
</comment>
<keyword evidence="2 5" id="KW-0819">tRNA processing</keyword>
<dbReference type="PANTHER" id="PTHR46064:SF1">
    <property type="entry name" value="QUEUINE TRNA-RIBOSYLTRANSFERASE ACCESSORY SUBUNIT 2"/>
    <property type="match status" value="1"/>
</dbReference>
<feature type="binding site" evidence="5">
    <location>
        <position position="385"/>
    </location>
    <ligand>
        <name>Zn(2+)</name>
        <dbReference type="ChEBI" id="CHEBI:29105"/>
    </ligand>
</feature>
<accession>A0AAN6KKQ9</accession>
<evidence type="ECO:0000256" key="4">
    <source>
        <dbReference type="ARBA" id="ARBA00022833"/>
    </source>
</evidence>
<protein>
    <recommendedName>
        <fullName evidence="5">Queuine tRNA-ribosyltransferase accessory subunit 2</fullName>
    </recommendedName>
    <alternativeName>
        <fullName evidence="5">Queuine tRNA-ribosyltransferase domain-containing protein 1</fullName>
    </alternativeName>
</protein>
<dbReference type="InterPro" id="IPR002616">
    <property type="entry name" value="tRNA_ribo_trans-like"/>
</dbReference>
<dbReference type="InterPro" id="IPR050852">
    <property type="entry name" value="Queuine_tRNA-ribosyltrfase"/>
</dbReference>
<gene>
    <name evidence="8" type="ORF">LTR91_009802</name>
</gene>
<dbReference type="Gene3D" id="3.20.20.105">
    <property type="entry name" value="Queuine tRNA-ribosyltransferase-like"/>
    <property type="match status" value="1"/>
</dbReference>
<dbReference type="HAMAP" id="MF_03043">
    <property type="entry name" value="QTRT2"/>
    <property type="match status" value="1"/>
</dbReference>
<evidence type="ECO:0000256" key="3">
    <source>
        <dbReference type="ARBA" id="ARBA00022723"/>
    </source>
</evidence>
<sequence length="486" mass="53096">MAASKSSALGDLPDEMFNIIKAAGSVLVPRLGRLALPGRKIMETPHFLAGTSRGAVPHITQDTFARDTSIGGVYVALEDSDPADYILTDERAPSHVPPIHKFRPSDGSSPLRRFVALPDETLLVLGARRTPPVAAPSANPNTHDAIAVCTAVGFKTLTAEDFAEAAQHLQADIVVGMGDVPHGRSLGSKRIEKATDRTIQWMTEQVGRRKADASEGAAQAKLFAPLLPVTCANQQFYIDCLTDELVRDVSGLAIYDLRSVEDLPEALHHQPRLDLTEPMTPHEVLQRIALGMDILTVPFVTVATDAGIALAFILAAPTDPPETNGHHHIETLPLGIDMWLPTHAVNLSALVDGCQCYTCSNHHRAYLQHLLVAKEMLGWVLLQIHNYHIIDVFFRDVRQSITDGRFEEFTARFPRVYESSMPETTGQGPRVRGYQFRSEGRGEGKKNKAPFTRLDGAKDLAVERASPDTHASVGDLDATSLTEKRE</sequence>
<organism evidence="8 9">
    <name type="scientific">Friedmanniomyces endolithicus</name>
    <dbReference type="NCBI Taxonomy" id="329885"/>
    <lineage>
        <taxon>Eukaryota</taxon>
        <taxon>Fungi</taxon>
        <taxon>Dikarya</taxon>
        <taxon>Ascomycota</taxon>
        <taxon>Pezizomycotina</taxon>
        <taxon>Dothideomycetes</taxon>
        <taxon>Dothideomycetidae</taxon>
        <taxon>Mycosphaerellales</taxon>
        <taxon>Teratosphaeriaceae</taxon>
        <taxon>Friedmanniomyces</taxon>
    </lineage>
</organism>
<dbReference type="EMBL" id="JAUJLE010000082">
    <property type="protein sequence ID" value="KAK0987680.1"/>
    <property type="molecule type" value="Genomic_DNA"/>
</dbReference>
<dbReference type="Proteomes" id="UP001175353">
    <property type="component" value="Unassembled WGS sequence"/>
</dbReference>
<evidence type="ECO:0000256" key="5">
    <source>
        <dbReference type="HAMAP-Rule" id="MF_03043"/>
    </source>
</evidence>
<dbReference type="GO" id="GO:0046872">
    <property type="term" value="F:metal ion binding"/>
    <property type="evidence" value="ECO:0007669"/>
    <property type="project" value="UniProtKB-KW"/>
</dbReference>
<evidence type="ECO:0000313" key="9">
    <source>
        <dbReference type="Proteomes" id="UP001175353"/>
    </source>
</evidence>
<keyword evidence="9" id="KW-1185">Reference proteome</keyword>
<comment type="cofactor">
    <cofactor evidence="5">
        <name>Zn(2+)</name>
        <dbReference type="ChEBI" id="CHEBI:29105"/>
    </cofactor>
    <text evidence="5">Binds 1 zinc ion per subunit.</text>
</comment>
<feature type="binding site" evidence="5">
    <location>
        <position position="359"/>
    </location>
    <ligand>
        <name>Zn(2+)</name>
        <dbReference type="ChEBI" id="CHEBI:29105"/>
    </ligand>
</feature>
<dbReference type="GO" id="GO:0005737">
    <property type="term" value="C:cytoplasm"/>
    <property type="evidence" value="ECO:0007669"/>
    <property type="project" value="UniProtKB-SubCell"/>
</dbReference>
<dbReference type="GO" id="GO:0006400">
    <property type="term" value="P:tRNA modification"/>
    <property type="evidence" value="ECO:0007669"/>
    <property type="project" value="InterPro"/>
</dbReference>